<evidence type="ECO:0000256" key="1">
    <source>
        <dbReference type="SAM" id="MobiDB-lite"/>
    </source>
</evidence>
<dbReference type="RefSeq" id="WP_347298475.1">
    <property type="nucleotide sequence ID" value="NZ_CP142434.1"/>
</dbReference>
<proteinExistence type="predicted"/>
<evidence type="ECO:0008006" key="3">
    <source>
        <dbReference type="Google" id="ProtNLM"/>
    </source>
</evidence>
<evidence type="ECO:0000313" key="2">
    <source>
        <dbReference type="EMBL" id="XBC48491.1"/>
    </source>
</evidence>
<dbReference type="GO" id="GO:0008237">
    <property type="term" value="F:metallopeptidase activity"/>
    <property type="evidence" value="ECO:0007669"/>
    <property type="project" value="InterPro"/>
</dbReference>
<reference evidence="2" key="1">
    <citation type="submission" date="2023-12" db="EMBL/GenBank/DDBJ databases">
        <title>Dolosigranulum savutii sp. nov. isolated from human upper respiratory samples collected in Botswana.</title>
        <authorList>
            <person name="Kelly M.S."/>
        </authorList>
    </citation>
    <scope>NUCLEOTIDE SEQUENCE</scope>
    <source>
        <strain evidence="2">MSK312</strain>
    </source>
</reference>
<dbReference type="AlphaFoldDB" id="A0AB74U0K8"/>
<feature type="region of interest" description="Disordered" evidence="1">
    <location>
        <begin position="221"/>
        <end position="252"/>
    </location>
</feature>
<sequence>MVKDVAPDLLKRVQKAFEKRYNEHELVQQSLTKDKPTYVDAHNYAVGTGESLAGAFQAQITEEDLPNGQMYYNIAERVVKPPLIHNHQLIARYTEIAQQQLNDQAGVRIRPRRPSLNTDRIDGLIDRLTEGDGYETVKWLLQAPVVNYSQSIVDDAIKENAEFHHESGLRPKIIRHVNPGACEWCRALAGTYDYKTAPRDVYRRHNHCTCKTEYDPGDGKIKNIWSKQDRSPSDDEKQARIELSKQTRKETAKVGRKIRDKLTADQAQFYDEMIANAPEDVQKVWRKYQNELELDKDTKLKSTAHFSPAKNRVFMDIDKDITGSDYQAPGNTFFHEFGHQIDYLKTKELDIRGFNKYTSELGQSIYDEVQEQIKAQPDKRVAVKRALLKQQLMKDTQDNLQSMAAISDLYGGATNNKLRVDVGHTDDYWKLPRQRGITWSNDDKEQFRNFRLGSEGFAEMFSAEVRQSNEIEKFQKYLPKSYEKFKGMLTDLGG</sequence>
<protein>
    <recommendedName>
        <fullName evidence="3">Phage head morphogenesis domain-containing protein</fullName>
    </recommendedName>
</protein>
<dbReference type="EMBL" id="CP142434">
    <property type="protein sequence ID" value="XBC48491.1"/>
    <property type="molecule type" value="Genomic_DNA"/>
</dbReference>
<dbReference type="InterPro" id="IPR024079">
    <property type="entry name" value="MetalloPept_cat_dom_sf"/>
</dbReference>
<name>A0AB74U0K8_9LACT</name>
<gene>
    <name evidence="2" type="ORF">VUQ09_03610</name>
</gene>
<accession>A0AB74U0K8</accession>
<organism evidence="2">
    <name type="scientific">Dolosigranulum savutiense</name>
    <dbReference type="NCBI Taxonomy" id="3110288"/>
    <lineage>
        <taxon>Bacteria</taxon>
        <taxon>Bacillati</taxon>
        <taxon>Bacillota</taxon>
        <taxon>Bacilli</taxon>
        <taxon>Lactobacillales</taxon>
        <taxon>Carnobacteriaceae</taxon>
        <taxon>Dolosigranulum</taxon>
    </lineage>
</organism>
<dbReference type="Gene3D" id="3.40.390.10">
    <property type="entry name" value="Collagenase (Catalytic Domain)"/>
    <property type="match status" value="1"/>
</dbReference>